<sequence>MLFSGRLRLGCGYGALAIQDEELLQWLCQLQQTSDRNCMFTVYSIMVALFQLWDTGSSQVALSFGLHH</sequence>
<protein>
    <submittedName>
        <fullName evidence="1">Uncharacterized protein</fullName>
    </submittedName>
</protein>
<dbReference type="Proteomes" id="UP000215914">
    <property type="component" value="Chromosome 11"/>
</dbReference>
<evidence type="ECO:0000313" key="1">
    <source>
        <dbReference type="EMBL" id="OTG06498.1"/>
    </source>
</evidence>
<gene>
    <name evidence="1" type="ORF">HannXRQ_Chr11g0320041</name>
</gene>
<name>A0A251T5X4_HELAN</name>
<accession>A0A251T5X4</accession>
<dbReference type="EMBL" id="CM007900">
    <property type="protein sequence ID" value="OTG06498.1"/>
    <property type="molecule type" value="Genomic_DNA"/>
</dbReference>
<dbReference type="InParanoid" id="A0A251T5X4"/>
<proteinExistence type="predicted"/>
<reference evidence="2" key="1">
    <citation type="journal article" date="2017" name="Nature">
        <title>The sunflower genome provides insights into oil metabolism, flowering and Asterid evolution.</title>
        <authorList>
            <person name="Badouin H."/>
            <person name="Gouzy J."/>
            <person name="Grassa C.J."/>
            <person name="Murat F."/>
            <person name="Staton S.E."/>
            <person name="Cottret L."/>
            <person name="Lelandais-Briere C."/>
            <person name="Owens G.L."/>
            <person name="Carrere S."/>
            <person name="Mayjonade B."/>
            <person name="Legrand L."/>
            <person name="Gill N."/>
            <person name="Kane N.C."/>
            <person name="Bowers J.E."/>
            <person name="Hubner S."/>
            <person name="Bellec A."/>
            <person name="Berard A."/>
            <person name="Berges H."/>
            <person name="Blanchet N."/>
            <person name="Boniface M.C."/>
            <person name="Brunel D."/>
            <person name="Catrice O."/>
            <person name="Chaidir N."/>
            <person name="Claudel C."/>
            <person name="Donnadieu C."/>
            <person name="Faraut T."/>
            <person name="Fievet G."/>
            <person name="Helmstetter N."/>
            <person name="King M."/>
            <person name="Knapp S.J."/>
            <person name="Lai Z."/>
            <person name="Le Paslier M.C."/>
            <person name="Lippi Y."/>
            <person name="Lorenzon L."/>
            <person name="Mandel J.R."/>
            <person name="Marage G."/>
            <person name="Marchand G."/>
            <person name="Marquand E."/>
            <person name="Bret-Mestries E."/>
            <person name="Morien E."/>
            <person name="Nambeesan S."/>
            <person name="Nguyen T."/>
            <person name="Pegot-Espagnet P."/>
            <person name="Pouilly N."/>
            <person name="Raftis F."/>
            <person name="Sallet E."/>
            <person name="Schiex T."/>
            <person name="Thomas J."/>
            <person name="Vandecasteele C."/>
            <person name="Vares D."/>
            <person name="Vear F."/>
            <person name="Vautrin S."/>
            <person name="Crespi M."/>
            <person name="Mangin B."/>
            <person name="Burke J.M."/>
            <person name="Salse J."/>
            <person name="Munos S."/>
            <person name="Vincourt P."/>
            <person name="Rieseberg L.H."/>
            <person name="Langlade N.B."/>
        </authorList>
    </citation>
    <scope>NUCLEOTIDE SEQUENCE [LARGE SCALE GENOMIC DNA]</scope>
    <source>
        <strain evidence="2">cv. SF193</strain>
    </source>
</reference>
<evidence type="ECO:0000313" key="2">
    <source>
        <dbReference type="Proteomes" id="UP000215914"/>
    </source>
</evidence>
<organism evidence="1 2">
    <name type="scientific">Helianthus annuus</name>
    <name type="common">Common sunflower</name>
    <dbReference type="NCBI Taxonomy" id="4232"/>
    <lineage>
        <taxon>Eukaryota</taxon>
        <taxon>Viridiplantae</taxon>
        <taxon>Streptophyta</taxon>
        <taxon>Embryophyta</taxon>
        <taxon>Tracheophyta</taxon>
        <taxon>Spermatophyta</taxon>
        <taxon>Magnoliopsida</taxon>
        <taxon>eudicotyledons</taxon>
        <taxon>Gunneridae</taxon>
        <taxon>Pentapetalae</taxon>
        <taxon>asterids</taxon>
        <taxon>campanulids</taxon>
        <taxon>Asterales</taxon>
        <taxon>Asteraceae</taxon>
        <taxon>Asteroideae</taxon>
        <taxon>Heliantheae alliance</taxon>
        <taxon>Heliantheae</taxon>
        <taxon>Helianthus</taxon>
    </lineage>
</organism>
<keyword evidence="2" id="KW-1185">Reference proteome</keyword>
<dbReference type="AlphaFoldDB" id="A0A251T5X4"/>